<sequence length="128" mass="13986">MRTGMLFQNYGVLPHGVFTELGCCSKTTGSCRTACLQVVSGLFKSISRLSKAAITEGITLSGELLPEITEDKPVINNQSSRVVFVVVFLDMCVYLLYISMCQTNAKENRNVFCSDFGPLLETCLATSI</sequence>
<evidence type="ECO:0000313" key="2">
    <source>
        <dbReference type="EMBL" id="CAD7570963.1"/>
    </source>
</evidence>
<accession>A0A7R9J261</accession>
<gene>
    <name evidence="2" type="ORF">TCMB3V08_LOCUS3650</name>
</gene>
<feature type="transmembrane region" description="Helical" evidence="1">
    <location>
        <begin position="82"/>
        <end position="100"/>
    </location>
</feature>
<organism evidence="2">
    <name type="scientific">Timema californicum</name>
    <name type="common">California timema</name>
    <name type="synonym">Walking stick</name>
    <dbReference type="NCBI Taxonomy" id="61474"/>
    <lineage>
        <taxon>Eukaryota</taxon>
        <taxon>Metazoa</taxon>
        <taxon>Ecdysozoa</taxon>
        <taxon>Arthropoda</taxon>
        <taxon>Hexapoda</taxon>
        <taxon>Insecta</taxon>
        <taxon>Pterygota</taxon>
        <taxon>Neoptera</taxon>
        <taxon>Polyneoptera</taxon>
        <taxon>Phasmatodea</taxon>
        <taxon>Timematodea</taxon>
        <taxon>Timematoidea</taxon>
        <taxon>Timematidae</taxon>
        <taxon>Timema</taxon>
    </lineage>
</organism>
<keyword evidence="1" id="KW-0472">Membrane</keyword>
<name>A0A7R9J261_TIMCA</name>
<dbReference type="AlphaFoldDB" id="A0A7R9J261"/>
<evidence type="ECO:0000256" key="1">
    <source>
        <dbReference type="SAM" id="Phobius"/>
    </source>
</evidence>
<keyword evidence="1" id="KW-0812">Transmembrane</keyword>
<proteinExistence type="predicted"/>
<protein>
    <submittedName>
        <fullName evidence="2">(California timema) hypothetical protein</fullName>
    </submittedName>
</protein>
<dbReference type="EMBL" id="OE180277">
    <property type="protein sequence ID" value="CAD7570963.1"/>
    <property type="molecule type" value="Genomic_DNA"/>
</dbReference>
<keyword evidence="1" id="KW-1133">Transmembrane helix</keyword>
<reference evidence="2" key="1">
    <citation type="submission" date="2020-11" db="EMBL/GenBank/DDBJ databases">
        <authorList>
            <person name="Tran Van P."/>
        </authorList>
    </citation>
    <scope>NUCLEOTIDE SEQUENCE</scope>
</reference>